<gene>
    <name evidence="6" type="ORF">D187_007447</name>
</gene>
<feature type="active site" description="Proton acceptor" evidence="2">
    <location>
        <position position="216"/>
    </location>
</feature>
<feature type="region of interest" description="Disordered" evidence="3">
    <location>
        <begin position="1"/>
        <end position="21"/>
    </location>
</feature>
<dbReference type="InterPro" id="IPR018247">
    <property type="entry name" value="EF_Hand_1_Ca_BS"/>
</dbReference>
<dbReference type="Gene3D" id="3.40.1090.10">
    <property type="entry name" value="Cytosolic phospholipase A2 catalytic domain"/>
    <property type="match status" value="2"/>
</dbReference>
<dbReference type="InterPro" id="IPR016035">
    <property type="entry name" value="Acyl_Trfase/lysoPLipase"/>
</dbReference>
<evidence type="ECO:0000256" key="2">
    <source>
        <dbReference type="PROSITE-ProRule" id="PRU01161"/>
    </source>
</evidence>
<feature type="short sequence motif" description="GXSXG" evidence="2">
    <location>
        <begin position="64"/>
        <end position="68"/>
    </location>
</feature>
<dbReference type="GO" id="GO:0005509">
    <property type="term" value="F:calcium ion binding"/>
    <property type="evidence" value="ECO:0007669"/>
    <property type="project" value="InterPro"/>
</dbReference>
<evidence type="ECO:0000313" key="7">
    <source>
        <dbReference type="Proteomes" id="UP000011682"/>
    </source>
</evidence>
<dbReference type="SUPFAM" id="SSF47473">
    <property type="entry name" value="EF-hand"/>
    <property type="match status" value="1"/>
</dbReference>
<evidence type="ECO:0000313" key="6">
    <source>
        <dbReference type="EMBL" id="EPX56105.1"/>
    </source>
</evidence>
<sequence length="497" mass="55028">MVQNLETESNTKSSMGPAPSGAEKWPWENLVFEGGGVKGVAYSGALQVLEEEGIYPNRIKRVSGASVGSLCATWTALGFPAQEMASILKSTDFTWLMQDARMGMLGGLFNIFRSYGMNPGARLLEFVGEHLASRTGSKDVTFAQLLERTGRELCVPITNVSRMNIEYCHPKTTPNMPVRVAVTVSMSLPVLMRPYRVFRTLGTGSNSWNEEDLYTDGGVLNNYPLRAFDGWWLSMRPEDTFLRRLRPFSQIEQLADPAKTFFPPNPATLGFTAFNADDQDLTSAWLADGASPPPRPDTKLSRARKAIDVAIQKRDARIADLESAFGRLLEALANVERSGDGRISRKECEELFTSGKFTNEDAVLLFGSTHVQDIFTQLDESKDGFVDMGELQKFMDARNVDLTTRLMGGFRTRKTLSVGDFMSGLLNTILASSQRKDMAPTDRNRTVPIYTDYIGTSDFRLMPADYDFLVESGARYTRAFLNAYALSNQAATAGRSG</sequence>
<dbReference type="GO" id="GO:0016787">
    <property type="term" value="F:hydrolase activity"/>
    <property type="evidence" value="ECO:0007669"/>
    <property type="project" value="UniProtKB-UniRule"/>
</dbReference>
<evidence type="ECO:0008006" key="8">
    <source>
        <dbReference type="Google" id="ProtNLM"/>
    </source>
</evidence>
<dbReference type="SUPFAM" id="SSF52151">
    <property type="entry name" value="FabD/lysophospholipase-like"/>
    <property type="match status" value="1"/>
</dbReference>
<feature type="short sequence motif" description="GXGXXG" evidence="2">
    <location>
        <begin position="34"/>
        <end position="39"/>
    </location>
</feature>
<organism evidence="6 7">
    <name type="scientific">Cystobacter fuscus (strain ATCC 25194 / DSM 2262 / NBRC 100088 / M29)</name>
    <dbReference type="NCBI Taxonomy" id="1242864"/>
    <lineage>
        <taxon>Bacteria</taxon>
        <taxon>Pseudomonadati</taxon>
        <taxon>Myxococcota</taxon>
        <taxon>Myxococcia</taxon>
        <taxon>Myxococcales</taxon>
        <taxon>Cystobacterineae</taxon>
        <taxon>Archangiaceae</taxon>
        <taxon>Cystobacter</taxon>
    </lineage>
</organism>
<keyword evidence="2" id="KW-0442">Lipid degradation</keyword>
<comment type="caution">
    <text evidence="6">The sequence shown here is derived from an EMBL/GenBank/DDBJ whole genome shotgun (WGS) entry which is preliminary data.</text>
</comment>
<keyword evidence="1 2" id="KW-0443">Lipid metabolism</keyword>
<accession>S9NVD6</accession>
<dbReference type="OrthoDB" id="5290098at2"/>
<dbReference type="PANTHER" id="PTHR46394:SF1">
    <property type="entry name" value="PNPLA DOMAIN-CONTAINING PROTEIN"/>
    <property type="match status" value="1"/>
</dbReference>
<keyword evidence="7" id="KW-1185">Reference proteome</keyword>
<keyword evidence="2" id="KW-0378">Hydrolase</keyword>
<feature type="short sequence motif" description="DGA/G" evidence="2">
    <location>
        <begin position="216"/>
        <end position="218"/>
    </location>
</feature>
<dbReference type="InterPro" id="IPR052580">
    <property type="entry name" value="Lipid_Hydrolase"/>
</dbReference>
<dbReference type="CDD" id="cd07207">
    <property type="entry name" value="Pat_ExoU_VipD_like"/>
    <property type="match status" value="1"/>
</dbReference>
<dbReference type="Pfam" id="PF01734">
    <property type="entry name" value="Patatin"/>
    <property type="match status" value="1"/>
</dbReference>
<dbReference type="EMBL" id="ANAH02000066">
    <property type="protein sequence ID" value="EPX56105.1"/>
    <property type="molecule type" value="Genomic_DNA"/>
</dbReference>
<dbReference type="PANTHER" id="PTHR46394">
    <property type="entry name" value="ANNEXIN"/>
    <property type="match status" value="1"/>
</dbReference>
<dbReference type="Proteomes" id="UP000011682">
    <property type="component" value="Unassembled WGS sequence"/>
</dbReference>
<dbReference type="InterPro" id="IPR002048">
    <property type="entry name" value="EF_hand_dom"/>
</dbReference>
<dbReference type="eggNOG" id="COG1752">
    <property type="taxonomic scope" value="Bacteria"/>
</dbReference>
<proteinExistence type="predicted"/>
<feature type="domain" description="EF-hand" evidence="4">
    <location>
        <begin position="366"/>
        <end position="401"/>
    </location>
</feature>
<evidence type="ECO:0000256" key="1">
    <source>
        <dbReference type="ARBA" id="ARBA00023098"/>
    </source>
</evidence>
<dbReference type="AlphaFoldDB" id="S9NVD6"/>
<protein>
    <recommendedName>
        <fullName evidence="8">PNPLA domain-containing protein</fullName>
    </recommendedName>
</protein>
<reference evidence="6" key="1">
    <citation type="submission" date="2013-05" db="EMBL/GenBank/DDBJ databases">
        <title>Genome assembly of Cystobacter fuscus DSM 2262.</title>
        <authorList>
            <person name="Sharma G."/>
            <person name="Khatri I."/>
            <person name="Kaur C."/>
            <person name="Mayilraj S."/>
            <person name="Subramanian S."/>
        </authorList>
    </citation>
    <scope>NUCLEOTIDE SEQUENCE [LARGE SCALE GENOMIC DNA]</scope>
    <source>
        <strain evidence="6">DSM 2262</strain>
    </source>
</reference>
<evidence type="ECO:0000259" key="5">
    <source>
        <dbReference type="PROSITE" id="PS51635"/>
    </source>
</evidence>
<feature type="compositionally biased region" description="Polar residues" evidence="3">
    <location>
        <begin position="1"/>
        <end position="14"/>
    </location>
</feature>
<dbReference type="Gene3D" id="1.10.238.10">
    <property type="entry name" value="EF-hand"/>
    <property type="match status" value="1"/>
</dbReference>
<dbReference type="PROSITE" id="PS50222">
    <property type="entry name" value="EF_HAND_2"/>
    <property type="match status" value="1"/>
</dbReference>
<name>S9NVD6_CYSF2</name>
<feature type="active site" description="Nucleophile" evidence="2">
    <location>
        <position position="66"/>
    </location>
</feature>
<dbReference type="GO" id="GO:0016042">
    <property type="term" value="P:lipid catabolic process"/>
    <property type="evidence" value="ECO:0007669"/>
    <property type="project" value="UniProtKB-UniRule"/>
</dbReference>
<dbReference type="PROSITE" id="PS00018">
    <property type="entry name" value="EF_HAND_1"/>
    <property type="match status" value="1"/>
</dbReference>
<dbReference type="SMART" id="SM00054">
    <property type="entry name" value="EFh"/>
    <property type="match status" value="2"/>
</dbReference>
<dbReference type="InterPro" id="IPR002641">
    <property type="entry name" value="PNPLA_dom"/>
</dbReference>
<feature type="domain" description="PNPLA" evidence="5">
    <location>
        <begin position="30"/>
        <end position="229"/>
    </location>
</feature>
<dbReference type="PROSITE" id="PS51635">
    <property type="entry name" value="PNPLA"/>
    <property type="match status" value="1"/>
</dbReference>
<dbReference type="InterPro" id="IPR011992">
    <property type="entry name" value="EF-hand-dom_pair"/>
</dbReference>
<evidence type="ECO:0000259" key="4">
    <source>
        <dbReference type="PROSITE" id="PS50222"/>
    </source>
</evidence>
<evidence type="ECO:0000256" key="3">
    <source>
        <dbReference type="SAM" id="MobiDB-lite"/>
    </source>
</evidence>